<proteinExistence type="predicted"/>
<evidence type="ECO:0000313" key="2">
    <source>
        <dbReference type="Proteomes" id="UP001589896"/>
    </source>
</evidence>
<reference evidence="1 2" key="1">
    <citation type="submission" date="2024-09" db="EMBL/GenBank/DDBJ databases">
        <authorList>
            <person name="Sun Q."/>
            <person name="Mori K."/>
        </authorList>
    </citation>
    <scope>NUCLEOTIDE SEQUENCE [LARGE SCALE GENOMIC DNA]</scope>
    <source>
        <strain evidence="1 2">KCTC 23076</strain>
    </source>
</reference>
<keyword evidence="2" id="KW-1185">Reference proteome</keyword>
<dbReference type="Proteomes" id="UP001589896">
    <property type="component" value="Unassembled WGS sequence"/>
</dbReference>
<gene>
    <name evidence="1" type="ORF">ACFFGH_25630</name>
</gene>
<evidence type="ECO:0008006" key="3">
    <source>
        <dbReference type="Google" id="ProtNLM"/>
    </source>
</evidence>
<evidence type="ECO:0000313" key="1">
    <source>
        <dbReference type="EMBL" id="MFC0681225.1"/>
    </source>
</evidence>
<accession>A0ABV6RW59</accession>
<dbReference type="EMBL" id="JBHLTG010000007">
    <property type="protein sequence ID" value="MFC0681225.1"/>
    <property type="molecule type" value="Genomic_DNA"/>
</dbReference>
<dbReference type="RefSeq" id="WP_386673642.1">
    <property type="nucleotide sequence ID" value="NZ_JBHLTG010000007.1"/>
</dbReference>
<dbReference type="Gene3D" id="3.30.70.100">
    <property type="match status" value="1"/>
</dbReference>
<protein>
    <recommendedName>
        <fullName evidence="3">DUF1330 domain-containing protein</fullName>
    </recommendedName>
</protein>
<comment type="caution">
    <text evidence="1">The sequence shown here is derived from an EMBL/GenBank/DDBJ whole genome shotgun (WGS) entry which is preliminary data.</text>
</comment>
<organism evidence="1 2">
    <name type="scientific">Lysobacter korlensis</name>
    <dbReference type="NCBI Taxonomy" id="553636"/>
    <lineage>
        <taxon>Bacteria</taxon>
        <taxon>Pseudomonadati</taxon>
        <taxon>Pseudomonadota</taxon>
        <taxon>Gammaproteobacteria</taxon>
        <taxon>Lysobacterales</taxon>
        <taxon>Lysobacteraceae</taxon>
        <taxon>Lysobacter</taxon>
    </lineage>
</organism>
<sequence>MALTLHVRLWAVPGREEQLIEYEDAVLAMLPRHGGRVLGRMRTETVADAPLEIQIIEIRDFQSLQNYLRDPGRQALSWLRDTAIARSEMLEVTRVL</sequence>
<name>A0ABV6RW59_9GAMM</name>